<protein>
    <submittedName>
        <fullName evidence="1">Uncharacterized protein</fullName>
    </submittedName>
</protein>
<dbReference type="EMBL" id="QGKX02001347">
    <property type="protein sequence ID" value="KAF3524468.1"/>
    <property type="molecule type" value="Genomic_DNA"/>
</dbReference>
<sequence>MYSSCSILFVKSISNAFITATDKIEQPPCVAVDKRSNLDFVESLMLFTKWDDRINICTSD</sequence>
<dbReference type="AlphaFoldDB" id="A0A8S9PT47"/>
<accession>A0A8S9PT47</accession>
<proteinExistence type="predicted"/>
<evidence type="ECO:0000313" key="2">
    <source>
        <dbReference type="Proteomes" id="UP000712600"/>
    </source>
</evidence>
<dbReference type="Proteomes" id="UP000712600">
    <property type="component" value="Unassembled WGS sequence"/>
</dbReference>
<name>A0A8S9PT47_BRACR</name>
<reference evidence="1" key="1">
    <citation type="submission" date="2019-12" db="EMBL/GenBank/DDBJ databases">
        <title>Genome sequencing and annotation of Brassica cretica.</title>
        <authorList>
            <person name="Studholme D.J."/>
            <person name="Sarris P."/>
        </authorList>
    </citation>
    <scope>NUCLEOTIDE SEQUENCE</scope>
    <source>
        <strain evidence="1">PFS-109/04</strain>
        <tissue evidence="1">Leaf</tissue>
    </source>
</reference>
<organism evidence="1 2">
    <name type="scientific">Brassica cretica</name>
    <name type="common">Mustard</name>
    <dbReference type="NCBI Taxonomy" id="69181"/>
    <lineage>
        <taxon>Eukaryota</taxon>
        <taxon>Viridiplantae</taxon>
        <taxon>Streptophyta</taxon>
        <taxon>Embryophyta</taxon>
        <taxon>Tracheophyta</taxon>
        <taxon>Spermatophyta</taxon>
        <taxon>Magnoliopsida</taxon>
        <taxon>eudicotyledons</taxon>
        <taxon>Gunneridae</taxon>
        <taxon>Pentapetalae</taxon>
        <taxon>rosids</taxon>
        <taxon>malvids</taxon>
        <taxon>Brassicales</taxon>
        <taxon>Brassicaceae</taxon>
        <taxon>Brassiceae</taxon>
        <taxon>Brassica</taxon>
    </lineage>
</organism>
<evidence type="ECO:0000313" key="1">
    <source>
        <dbReference type="EMBL" id="KAF3524468.1"/>
    </source>
</evidence>
<comment type="caution">
    <text evidence="1">The sequence shown here is derived from an EMBL/GenBank/DDBJ whole genome shotgun (WGS) entry which is preliminary data.</text>
</comment>
<gene>
    <name evidence="1" type="ORF">F2Q69_00048943</name>
</gene>